<dbReference type="InterPro" id="IPR012338">
    <property type="entry name" value="Beta-lactam/transpept-like"/>
</dbReference>
<dbReference type="PANTHER" id="PTHR35333">
    <property type="entry name" value="BETA-LACTAMASE"/>
    <property type="match status" value="1"/>
</dbReference>
<keyword evidence="3" id="KW-1185">Reference proteome</keyword>
<accession>A0A917X138</accession>
<evidence type="ECO:0000313" key="3">
    <source>
        <dbReference type="Proteomes" id="UP000642070"/>
    </source>
</evidence>
<proteinExistence type="predicted"/>
<organism evidence="2 3">
    <name type="scientific">Dactylosporangium sucinum</name>
    <dbReference type="NCBI Taxonomy" id="1424081"/>
    <lineage>
        <taxon>Bacteria</taxon>
        <taxon>Bacillati</taxon>
        <taxon>Actinomycetota</taxon>
        <taxon>Actinomycetes</taxon>
        <taxon>Micromonosporales</taxon>
        <taxon>Micromonosporaceae</taxon>
        <taxon>Dactylosporangium</taxon>
    </lineage>
</organism>
<dbReference type="SUPFAM" id="SSF56601">
    <property type="entry name" value="beta-lactamase/transpeptidase-like"/>
    <property type="match status" value="1"/>
</dbReference>
<dbReference type="GO" id="GO:0008800">
    <property type="term" value="F:beta-lactamase activity"/>
    <property type="evidence" value="ECO:0007669"/>
    <property type="project" value="InterPro"/>
</dbReference>
<feature type="domain" description="Beta-lactamase class A catalytic" evidence="1">
    <location>
        <begin position="24"/>
        <end position="220"/>
    </location>
</feature>
<dbReference type="InterPro" id="IPR045155">
    <property type="entry name" value="Beta-lactam_cat"/>
</dbReference>
<name>A0A917X138_9ACTN</name>
<dbReference type="PANTHER" id="PTHR35333:SF3">
    <property type="entry name" value="BETA-LACTAMASE-TYPE TRANSPEPTIDASE FOLD CONTAINING PROTEIN"/>
    <property type="match status" value="1"/>
</dbReference>
<keyword evidence="2" id="KW-0378">Hydrolase</keyword>
<dbReference type="AlphaFoldDB" id="A0A917X138"/>
<evidence type="ECO:0000259" key="1">
    <source>
        <dbReference type="Pfam" id="PF13354"/>
    </source>
</evidence>
<sequence length="256" mass="28273">MITGPPRQSTEWTMIGVVDEILWSISVRNADGSVRYERDPHRVLSTASVGKLFLLLEVARQIDDGRLDPRERLRRTEADRVADSGLWQHLAVDELCVEDLAVLVAAVSDNLATNVLLRKVGLAAVQPLQHSALHDRVRDERLPEHEPRLSSGSADDLSRFMLGLRHQVYPGSRRLLAWMRNNTDLSMVAAAFGLDPLAHTGLANKTGTDVGVRADVGVTDDVAYAVIANFPADRTHEVLDHMRAIGAAIRRELPFA</sequence>
<dbReference type="InterPro" id="IPR000871">
    <property type="entry name" value="Beta-lactam_class-A"/>
</dbReference>
<comment type="caution">
    <text evidence="2">The sequence shown here is derived from an EMBL/GenBank/DDBJ whole genome shotgun (WGS) entry which is preliminary data.</text>
</comment>
<evidence type="ECO:0000313" key="2">
    <source>
        <dbReference type="EMBL" id="GGM51167.1"/>
    </source>
</evidence>
<dbReference type="Proteomes" id="UP000642070">
    <property type="component" value="Unassembled WGS sequence"/>
</dbReference>
<dbReference type="Gene3D" id="3.40.710.10">
    <property type="entry name" value="DD-peptidase/beta-lactamase superfamily"/>
    <property type="match status" value="1"/>
</dbReference>
<dbReference type="GO" id="GO:0046677">
    <property type="term" value="P:response to antibiotic"/>
    <property type="evidence" value="ECO:0007669"/>
    <property type="project" value="InterPro"/>
</dbReference>
<reference evidence="2" key="1">
    <citation type="journal article" date="2014" name="Int. J. Syst. Evol. Microbiol.">
        <title>Complete genome sequence of Corynebacterium casei LMG S-19264T (=DSM 44701T), isolated from a smear-ripened cheese.</title>
        <authorList>
            <consortium name="US DOE Joint Genome Institute (JGI-PGF)"/>
            <person name="Walter F."/>
            <person name="Albersmeier A."/>
            <person name="Kalinowski J."/>
            <person name="Ruckert C."/>
        </authorList>
    </citation>
    <scope>NUCLEOTIDE SEQUENCE</scope>
    <source>
        <strain evidence="2">JCM 19831</strain>
    </source>
</reference>
<gene>
    <name evidence="2" type="ORF">GCM10007977_061210</name>
</gene>
<reference evidence="2" key="2">
    <citation type="submission" date="2020-09" db="EMBL/GenBank/DDBJ databases">
        <authorList>
            <person name="Sun Q."/>
            <person name="Ohkuma M."/>
        </authorList>
    </citation>
    <scope>NUCLEOTIDE SEQUENCE</scope>
    <source>
        <strain evidence="2">JCM 19831</strain>
    </source>
</reference>
<dbReference type="EMBL" id="BMPI01000033">
    <property type="protein sequence ID" value="GGM51167.1"/>
    <property type="molecule type" value="Genomic_DNA"/>
</dbReference>
<dbReference type="GO" id="GO:0030655">
    <property type="term" value="P:beta-lactam antibiotic catabolic process"/>
    <property type="evidence" value="ECO:0007669"/>
    <property type="project" value="InterPro"/>
</dbReference>
<dbReference type="Pfam" id="PF13354">
    <property type="entry name" value="Beta-lactamase2"/>
    <property type="match status" value="1"/>
</dbReference>
<protein>
    <submittedName>
        <fullName evidence="2">Serine hydrolase</fullName>
    </submittedName>
</protein>